<dbReference type="Pfam" id="PF13563">
    <property type="entry name" value="2_5_RNA_ligase2"/>
    <property type="match status" value="1"/>
</dbReference>
<evidence type="ECO:0000313" key="1">
    <source>
        <dbReference type="EMBL" id="QJY47432.1"/>
    </source>
</evidence>
<evidence type="ECO:0000313" key="2">
    <source>
        <dbReference type="Proteomes" id="UP000505377"/>
    </source>
</evidence>
<reference evidence="1 2" key="1">
    <citation type="submission" date="2020-05" db="EMBL/GenBank/DDBJ databases">
        <authorList>
            <person name="Mo P."/>
        </authorList>
    </citation>
    <scope>NUCLEOTIDE SEQUENCE [LARGE SCALE GENOMIC DNA]</scope>
    <source>
        <strain evidence="1 2">Gen01</strain>
    </source>
</reference>
<protein>
    <submittedName>
        <fullName evidence="1">2'-5' RNA ligase family protein</fullName>
    </submittedName>
</protein>
<keyword evidence="1" id="KW-0436">Ligase</keyword>
<dbReference type="RefSeq" id="WP_172160026.1">
    <property type="nucleotide sequence ID" value="NZ_CP053564.1"/>
</dbReference>
<name>A0A6M6JLC5_9PSEU</name>
<dbReference type="InterPro" id="IPR009097">
    <property type="entry name" value="Cyclic_Pdiesterase"/>
</dbReference>
<sequence length="172" mass="18749">MDDRPLILTLRLDPASQERFDALRRAHFPSGRNHLAAHVTLFHALPAVHADDVRADLAEATGRAPFAVEVAGLRSLGRGVAYVLRSPELDALRAALAGRWRPWLTPQDAQRFSAHVTVQNKVAPDAARALLDALTAEFVPGTARAEGLDLWRYAGGPWEFDGGYGFRPGPPD</sequence>
<organism evidence="1 2">
    <name type="scientific">Pseudonocardia broussonetiae</name>
    <dbReference type="NCBI Taxonomy" id="2736640"/>
    <lineage>
        <taxon>Bacteria</taxon>
        <taxon>Bacillati</taxon>
        <taxon>Actinomycetota</taxon>
        <taxon>Actinomycetes</taxon>
        <taxon>Pseudonocardiales</taxon>
        <taxon>Pseudonocardiaceae</taxon>
        <taxon>Pseudonocardia</taxon>
    </lineage>
</organism>
<accession>A0A6M6JLC5</accession>
<dbReference type="AlphaFoldDB" id="A0A6M6JLC5"/>
<dbReference type="KEGG" id="pbro:HOP40_17775"/>
<dbReference type="SUPFAM" id="SSF55144">
    <property type="entry name" value="LigT-like"/>
    <property type="match status" value="1"/>
</dbReference>
<dbReference type="Proteomes" id="UP000505377">
    <property type="component" value="Chromosome"/>
</dbReference>
<gene>
    <name evidence="1" type="ORF">HOP40_17775</name>
</gene>
<dbReference type="Gene3D" id="3.90.1140.10">
    <property type="entry name" value="Cyclic phosphodiesterase"/>
    <property type="match status" value="1"/>
</dbReference>
<keyword evidence="2" id="KW-1185">Reference proteome</keyword>
<dbReference type="GO" id="GO:0016874">
    <property type="term" value="F:ligase activity"/>
    <property type="evidence" value="ECO:0007669"/>
    <property type="project" value="UniProtKB-KW"/>
</dbReference>
<proteinExistence type="predicted"/>
<dbReference type="EMBL" id="CP053564">
    <property type="protein sequence ID" value="QJY47432.1"/>
    <property type="molecule type" value="Genomic_DNA"/>
</dbReference>